<reference evidence="1 2" key="1">
    <citation type="journal article" date="2021" name="Sci. Rep.">
        <title>The distribution of antibiotic resistance genes in chicken gut microbiota commensals.</title>
        <authorList>
            <person name="Juricova H."/>
            <person name="Matiasovicova J."/>
            <person name="Kubasova T."/>
            <person name="Cejkova D."/>
            <person name="Rychlik I."/>
        </authorList>
    </citation>
    <scope>NUCLEOTIDE SEQUENCE [LARGE SCALE GENOMIC DNA]</scope>
    <source>
        <strain evidence="1 2">An431b</strain>
    </source>
</reference>
<sequence length="115" mass="12579">MEQKNFPCKGCGNGCFLEVTYEPERICAIQGNSCQNGRRYAEELLLCQVVEISLPTTDGRTILARTAEPIPLKKREECLKECEGIVMETPVIQGEVILYDAAGTGVSLIAAKTVI</sequence>
<dbReference type="SUPFAM" id="SSF160148">
    <property type="entry name" value="CPE0013-like"/>
    <property type="match status" value="1"/>
</dbReference>
<evidence type="ECO:0000313" key="1">
    <source>
        <dbReference type="EMBL" id="MBM6876983.1"/>
    </source>
</evidence>
<dbReference type="Proteomes" id="UP000729290">
    <property type="component" value="Unassembled WGS sequence"/>
</dbReference>
<dbReference type="InterPro" id="IPR012460">
    <property type="entry name" value="DUF1667"/>
</dbReference>
<name>A0ABS2G8U8_9FIRM</name>
<evidence type="ECO:0000313" key="2">
    <source>
        <dbReference type="Proteomes" id="UP000729290"/>
    </source>
</evidence>
<dbReference type="InterPro" id="IPR036593">
    <property type="entry name" value="CPE0013-like_sf"/>
</dbReference>
<dbReference type="RefSeq" id="WP_205133175.1">
    <property type="nucleotide sequence ID" value="NZ_JACSNT010000004.1"/>
</dbReference>
<dbReference type="Pfam" id="PF07892">
    <property type="entry name" value="DUF1667"/>
    <property type="match status" value="1"/>
</dbReference>
<proteinExistence type="predicted"/>
<dbReference type="PANTHER" id="PTHR39450:SF1">
    <property type="entry name" value="DUF1667 DOMAIN-CONTAINING PROTEIN"/>
    <property type="match status" value="1"/>
</dbReference>
<dbReference type="PANTHER" id="PTHR39450">
    <property type="entry name" value="MOLYBDOPTERIN OXIDOREDUCTASE, 4FE-4S CLUSTER-BINDING SUBUNIT"/>
    <property type="match status" value="1"/>
</dbReference>
<gene>
    <name evidence="1" type="ORF">H9X83_02260</name>
</gene>
<organism evidence="1 2">
    <name type="scientific">Anaerotignum lactatifermentans</name>
    <dbReference type="NCBI Taxonomy" id="160404"/>
    <lineage>
        <taxon>Bacteria</taxon>
        <taxon>Bacillati</taxon>
        <taxon>Bacillota</taxon>
        <taxon>Clostridia</taxon>
        <taxon>Lachnospirales</taxon>
        <taxon>Anaerotignaceae</taxon>
        <taxon>Anaerotignum</taxon>
    </lineage>
</organism>
<dbReference type="EMBL" id="JACSNV010000002">
    <property type="protein sequence ID" value="MBM6876983.1"/>
    <property type="molecule type" value="Genomic_DNA"/>
</dbReference>
<dbReference type="Gene3D" id="3.10.530.10">
    <property type="entry name" value="CPE0013-like"/>
    <property type="match status" value="1"/>
</dbReference>
<comment type="caution">
    <text evidence="1">The sequence shown here is derived from an EMBL/GenBank/DDBJ whole genome shotgun (WGS) entry which is preliminary data.</text>
</comment>
<keyword evidence="2" id="KW-1185">Reference proteome</keyword>
<protein>
    <submittedName>
        <fullName evidence="1">DUF1667 domain-containing protein</fullName>
    </submittedName>
</protein>
<accession>A0ABS2G8U8</accession>